<sequence length="96" mass="10284">MNHDVAAKPRIATALPCATNVTITFEDLDVGVAGFTELVCGDDAARARTNDDDATVFSNHWFAPGDGSKNSVLILPSLAHQGDQFPTRDAGWRERG</sequence>
<reference evidence="1" key="1">
    <citation type="submission" date="2020-05" db="EMBL/GenBank/DDBJ databases">
        <authorList>
            <person name="Chiriac C."/>
            <person name="Salcher M."/>
            <person name="Ghai R."/>
            <person name="Kavagutti S V."/>
        </authorList>
    </citation>
    <scope>NUCLEOTIDE SEQUENCE</scope>
</reference>
<protein>
    <submittedName>
        <fullName evidence="1">Unannotated protein</fullName>
    </submittedName>
</protein>
<proteinExistence type="predicted"/>
<organism evidence="1">
    <name type="scientific">freshwater metagenome</name>
    <dbReference type="NCBI Taxonomy" id="449393"/>
    <lineage>
        <taxon>unclassified sequences</taxon>
        <taxon>metagenomes</taxon>
        <taxon>ecological metagenomes</taxon>
    </lineage>
</organism>
<name>A0A6J6FKX1_9ZZZZ</name>
<gene>
    <name evidence="1" type="ORF">UFOPK1711_01725</name>
</gene>
<dbReference type="EMBL" id="CAEZTR010000153">
    <property type="protein sequence ID" value="CAB4589200.1"/>
    <property type="molecule type" value="Genomic_DNA"/>
</dbReference>
<accession>A0A6J6FKX1</accession>
<evidence type="ECO:0000313" key="1">
    <source>
        <dbReference type="EMBL" id="CAB4589200.1"/>
    </source>
</evidence>
<dbReference type="AlphaFoldDB" id="A0A6J6FKX1"/>